<feature type="domain" description="Acyltransferase 3" evidence="2">
    <location>
        <begin position="11"/>
        <end position="219"/>
    </location>
</feature>
<reference evidence="3" key="1">
    <citation type="submission" date="2021-01" db="EMBL/GenBank/DDBJ databases">
        <title>Whole genome shotgun sequence of Rhizocola hellebori NBRC 109834.</title>
        <authorList>
            <person name="Komaki H."/>
            <person name="Tamura T."/>
        </authorList>
    </citation>
    <scope>NUCLEOTIDE SEQUENCE</scope>
    <source>
        <strain evidence="3">NBRC 109834</strain>
    </source>
</reference>
<dbReference type="InterPro" id="IPR002656">
    <property type="entry name" value="Acyl_transf_3_dom"/>
</dbReference>
<keyword evidence="1" id="KW-0472">Membrane</keyword>
<dbReference type="GO" id="GO:0016747">
    <property type="term" value="F:acyltransferase activity, transferring groups other than amino-acyl groups"/>
    <property type="evidence" value="ECO:0007669"/>
    <property type="project" value="InterPro"/>
</dbReference>
<sequence length="244" mass="26932">MFPLANPPTGEWGGAFALALWYLRAYLWFVLLTPLLWRAYQRWPVITVLTPVTVAVLLYSPLIVLPVNRIGDVLWSTASYGTCWVLGFARHTRLLDRLPVWVCAAAAAGLAAAGYLWGTHRADLALPFADPLADTLWGTAFVLILMRLRPDLSFLHRWAWLSSTITVINARAITIYIWHLPMLFAAATLITASGFDFGRLGTTWAAIALGTGLTALTVVMIGWIEDVAARRRPALNPARRPVPG</sequence>
<evidence type="ECO:0000313" key="3">
    <source>
        <dbReference type="EMBL" id="GIH05251.1"/>
    </source>
</evidence>
<feature type="transmembrane region" description="Helical" evidence="1">
    <location>
        <begin position="12"/>
        <end position="31"/>
    </location>
</feature>
<feature type="transmembrane region" description="Helical" evidence="1">
    <location>
        <begin position="158"/>
        <end position="178"/>
    </location>
</feature>
<name>A0A8J3Q7H3_9ACTN</name>
<protein>
    <recommendedName>
        <fullName evidence="2">Acyltransferase 3 domain-containing protein</fullName>
    </recommendedName>
</protein>
<dbReference type="EMBL" id="BONY01000017">
    <property type="protein sequence ID" value="GIH05251.1"/>
    <property type="molecule type" value="Genomic_DNA"/>
</dbReference>
<organism evidence="3 4">
    <name type="scientific">Rhizocola hellebori</name>
    <dbReference type="NCBI Taxonomy" id="1392758"/>
    <lineage>
        <taxon>Bacteria</taxon>
        <taxon>Bacillati</taxon>
        <taxon>Actinomycetota</taxon>
        <taxon>Actinomycetes</taxon>
        <taxon>Micromonosporales</taxon>
        <taxon>Micromonosporaceae</taxon>
        <taxon>Rhizocola</taxon>
    </lineage>
</organism>
<dbReference type="AlphaFoldDB" id="A0A8J3Q7H3"/>
<evidence type="ECO:0000313" key="4">
    <source>
        <dbReference type="Proteomes" id="UP000612899"/>
    </source>
</evidence>
<comment type="caution">
    <text evidence="3">The sequence shown here is derived from an EMBL/GenBank/DDBJ whole genome shotgun (WGS) entry which is preliminary data.</text>
</comment>
<keyword evidence="4" id="KW-1185">Reference proteome</keyword>
<keyword evidence="1" id="KW-0812">Transmembrane</keyword>
<dbReference type="Pfam" id="PF01757">
    <property type="entry name" value="Acyl_transf_3"/>
    <property type="match status" value="1"/>
</dbReference>
<feature type="transmembrane region" description="Helical" evidence="1">
    <location>
        <begin position="73"/>
        <end position="91"/>
    </location>
</feature>
<feature type="transmembrane region" description="Helical" evidence="1">
    <location>
        <begin position="43"/>
        <end position="67"/>
    </location>
</feature>
<evidence type="ECO:0000256" key="1">
    <source>
        <dbReference type="SAM" id="Phobius"/>
    </source>
</evidence>
<feature type="transmembrane region" description="Helical" evidence="1">
    <location>
        <begin position="98"/>
        <end position="118"/>
    </location>
</feature>
<dbReference type="Proteomes" id="UP000612899">
    <property type="component" value="Unassembled WGS sequence"/>
</dbReference>
<feature type="transmembrane region" description="Helical" evidence="1">
    <location>
        <begin position="204"/>
        <end position="224"/>
    </location>
</feature>
<feature type="transmembrane region" description="Helical" evidence="1">
    <location>
        <begin position="124"/>
        <end position="146"/>
    </location>
</feature>
<gene>
    <name evidence="3" type="ORF">Rhe02_33180</name>
</gene>
<keyword evidence="1" id="KW-1133">Transmembrane helix</keyword>
<proteinExistence type="predicted"/>
<accession>A0A8J3Q7H3</accession>
<evidence type="ECO:0000259" key="2">
    <source>
        <dbReference type="Pfam" id="PF01757"/>
    </source>
</evidence>